<comment type="caution">
    <text evidence="8">The sequence shown here is derived from an EMBL/GenBank/DDBJ whole genome shotgun (WGS) entry which is preliminary data.</text>
</comment>
<evidence type="ECO:0000256" key="5">
    <source>
        <dbReference type="PIRSR" id="PIRSR600821-50"/>
    </source>
</evidence>
<dbReference type="PANTHER" id="PTHR30511:SF0">
    <property type="entry name" value="ALANINE RACEMASE, CATABOLIC-RELATED"/>
    <property type="match status" value="1"/>
</dbReference>
<dbReference type="SUPFAM" id="SSF51419">
    <property type="entry name" value="PLP-binding barrel"/>
    <property type="match status" value="1"/>
</dbReference>
<dbReference type="AlphaFoldDB" id="A0A1G2KYQ5"/>
<feature type="domain" description="Alanine racemase C-terminal" evidence="7">
    <location>
        <begin position="208"/>
        <end position="336"/>
    </location>
</feature>
<sequence length="339" mass="37511">MAVIKSNAYGHGLVHAAHALEHLPRISFGVDSITEALRLRREGIQNPILVLGFTLASRMQEAVQQHIMLTVSTMDALKVVGTLKRRPAIHIKIDTGMHRQGFFPADVPSVVRLLKYFNIKPAGIFTHFASAKDPADRAYTEKQLAIFRGVISEMERAGYGDMVRHAAASGGTLLFPESHLDMVRVGMGLYGYWPSPESYRKKITLKPVLTWKTIVSEVKSIPKGVLVGYDGTERVRRPTRMAVLSVGYWHGVDRGLSGKGEALIRGQRAKMLGRISMDMTAVDVTDIPKVKQGDEVILIGGTGTHAIFADEIAEKIQTTAYEVLTRINPLIRRIVIHDQ</sequence>
<comment type="function">
    <text evidence="4">Catalyzes the interconversion of L-alanine and D-alanine. May also act on other amino acids.</text>
</comment>
<comment type="catalytic activity">
    <reaction evidence="4">
        <text>L-alanine = D-alanine</text>
        <dbReference type="Rhea" id="RHEA:20249"/>
        <dbReference type="ChEBI" id="CHEBI:57416"/>
        <dbReference type="ChEBI" id="CHEBI:57972"/>
        <dbReference type="EC" id="5.1.1.1"/>
    </reaction>
</comment>
<reference evidence="8 9" key="1">
    <citation type="journal article" date="2016" name="Nat. Commun.">
        <title>Thousands of microbial genomes shed light on interconnected biogeochemical processes in an aquifer system.</title>
        <authorList>
            <person name="Anantharaman K."/>
            <person name="Brown C.T."/>
            <person name="Hug L.A."/>
            <person name="Sharon I."/>
            <person name="Castelle C.J."/>
            <person name="Probst A.J."/>
            <person name="Thomas B.C."/>
            <person name="Singh A."/>
            <person name="Wilkins M.J."/>
            <person name="Karaoz U."/>
            <person name="Brodie E.L."/>
            <person name="Williams K.H."/>
            <person name="Hubbard S.S."/>
            <person name="Banfield J.F."/>
        </authorList>
    </citation>
    <scope>NUCLEOTIDE SEQUENCE [LARGE SCALE GENOMIC DNA]</scope>
</reference>
<dbReference type="Pfam" id="PF01168">
    <property type="entry name" value="Ala_racemase_N"/>
    <property type="match status" value="1"/>
</dbReference>
<evidence type="ECO:0000313" key="9">
    <source>
        <dbReference type="Proteomes" id="UP000177177"/>
    </source>
</evidence>
<dbReference type="EMBL" id="MHQN01000015">
    <property type="protein sequence ID" value="OHA03611.1"/>
    <property type="molecule type" value="Genomic_DNA"/>
</dbReference>
<dbReference type="InterPro" id="IPR001608">
    <property type="entry name" value="Ala_racemase_N"/>
</dbReference>
<keyword evidence="3 4" id="KW-0413">Isomerase</keyword>
<dbReference type="Proteomes" id="UP000177177">
    <property type="component" value="Unassembled WGS sequence"/>
</dbReference>
<dbReference type="SUPFAM" id="SSF50621">
    <property type="entry name" value="Alanine racemase C-terminal domain-like"/>
    <property type="match status" value="1"/>
</dbReference>
<dbReference type="FunFam" id="3.20.20.10:FF:000002">
    <property type="entry name" value="Alanine racemase"/>
    <property type="match status" value="1"/>
</dbReference>
<feature type="binding site" evidence="4 6">
    <location>
        <position position="277"/>
    </location>
    <ligand>
        <name>substrate</name>
    </ligand>
</feature>
<evidence type="ECO:0000256" key="4">
    <source>
        <dbReference type="HAMAP-Rule" id="MF_01201"/>
    </source>
</evidence>
<dbReference type="UniPathway" id="UPA00042">
    <property type="reaction ID" value="UER00497"/>
</dbReference>
<evidence type="ECO:0000256" key="2">
    <source>
        <dbReference type="ARBA" id="ARBA00022898"/>
    </source>
</evidence>
<organism evidence="8 9">
    <name type="scientific">Candidatus Sungbacteria bacterium RIFCSPHIGHO2_02_FULL_53_17</name>
    <dbReference type="NCBI Taxonomy" id="1802275"/>
    <lineage>
        <taxon>Bacteria</taxon>
        <taxon>Candidatus Sungiibacteriota</taxon>
    </lineage>
</organism>
<name>A0A1G2KYQ5_9BACT</name>
<comment type="pathway">
    <text evidence="4">Amino-acid biosynthesis; D-alanine biosynthesis; D-alanine from L-alanine: step 1/1.</text>
</comment>
<evidence type="ECO:0000313" key="8">
    <source>
        <dbReference type="EMBL" id="OHA03611.1"/>
    </source>
</evidence>
<dbReference type="GO" id="GO:0008784">
    <property type="term" value="F:alanine racemase activity"/>
    <property type="evidence" value="ECO:0007669"/>
    <property type="project" value="UniProtKB-UniRule"/>
</dbReference>
<evidence type="ECO:0000259" key="7">
    <source>
        <dbReference type="SMART" id="SM01005"/>
    </source>
</evidence>
<dbReference type="Gene3D" id="2.40.37.10">
    <property type="entry name" value="Lyase, Ornithine Decarboxylase, Chain A, domain 1"/>
    <property type="match status" value="1"/>
</dbReference>
<dbReference type="PANTHER" id="PTHR30511">
    <property type="entry name" value="ALANINE RACEMASE"/>
    <property type="match status" value="1"/>
</dbReference>
<dbReference type="EC" id="5.1.1.1" evidence="4"/>
<dbReference type="Pfam" id="PF00842">
    <property type="entry name" value="Ala_racemase_C"/>
    <property type="match status" value="1"/>
</dbReference>
<comment type="cofactor">
    <cofactor evidence="1 4 5">
        <name>pyridoxal 5'-phosphate</name>
        <dbReference type="ChEBI" id="CHEBI:597326"/>
    </cofactor>
</comment>
<feature type="active site" description="Proton acceptor; specific for L-alanine" evidence="4">
    <location>
        <position position="229"/>
    </location>
</feature>
<dbReference type="Gene3D" id="3.20.20.10">
    <property type="entry name" value="Alanine racemase"/>
    <property type="match status" value="1"/>
</dbReference>
<feature type="modified residue" description="N6-(pyridoxal phosphate)lysine" evidence="4 5">
    <location>
        <position position="5"/>
    </location>
</feature>
<dbReference type="SMART" id="SM01005">
    <property type="entry name" value="Ala_racemase_C"/>
    <property type="match status" value="1"/>
</dbReference>
<evidence type="ECO:0000256" key="3">
    <source>
        <dbReference type="ARBA" id="ARBA00023235"/>
    </source>
</evidence>
<dbReference type="HAMAP" id="MF_01201">
    <property type="entry name" value="Ala_racemase"/>
    <property type="match status" value="1"/>
</dbReference>
<dbReference type="GO" id="GO:0030170">
    <property type="term" value="F:pyridoxal phosphate binding"/>
    <property type="evidence" value="ECO:0007669"/>
    <property type="project" value="UniProtKB-UniRule"/>
</dbReference>
<dbReference type="NCBIfam" id="TIGR00492">
    <property type="entry name" value="alr"/>
    <property type="match status" value="1"/>
</dbReference>
<protein>
    <recommendedName>
        <fullName evidence="4">Alanine racemase</fullName>
        <ecNumber evidence="4">5.1.1.1</ecNumber>
    </recommendedName>
</protein>
<feature type="binding site" evidence="4 6">
    <location>
        <position position="99"/>
    </location>
    <ligand>
        <name>substrate</name>
    </ligand>
</feature>
<dbReference type="InterPro" id="IPR000821">
    <property type="entry name" value="Ala_racemase"/>
</dbReference>
<dbReference type="CDD" id="cd00430">
    <property type="entry name" value="PLPDE_III_AR"/>
    <property type="match status" value="1"/>
</dbReference>
<dbReference type="InterPro" id="IPR029066">
    <property type="entry name" value="PLP-binding_barrel"/>
</dbReference>
<dbReference type="PROSITE" id="PS00395">
    <property type="entry name" value="ALANINE_RACEMASE"/>
    <property type="match status" value="1"/>
</dbReference>
<dbReference type="PRINTS" id="PR00992">
    <property type="entry name" value="ALARACEMASE"/>
</dbReference>
<dbReference type="InterPro" id="IPR011079">
    <property type="entry name" value="Ala_racemase_C"/>
</dbReference>
<keyword evidence="2 4" id="KW-0663">Pyridoxal phosphate</keyword>
<accession>A0A1G2KYQ5</accession>
<dbReference type="GO" id="GO:0005829">
    <property type="term" value="C:cytosol"/>
    <property type="evidence" value="ECO:0007669"/>
    <property type="project" value="TreeGrafter"/>
</dbReference>
<evidence type="ECO:0000256" key="1">
    <source>
        <dbReference type="ARBA" id="ARBA00001933"/>
    </source>
</evidence>
<comment type="similarity">
    <text evidence="4">Belongs to the alanine racemase family.</text>
</comment>
<dbReference type="InterPro" id="IPR009006">
    <property type="entry name" value="Ala_racemase/Decarboxylase_C"/>
</dbReference>
<evidence type="ECO:0000256" key="6">
    <source>
        <dbReference type="PIRSR" id="PIRSR600821-52"/>
    </source>
</evidence>
<gene>
    <name evidence="8" type="ORF">A3C92_01335</name>
</gene>
<dbReference type="GO" id="GO:0030632">
    <property type="term" value="P:D-alanine biosynthetic process"/>
    <property type="evidence" value="ECO:0007669"/>
    <property type="project" value="UniProtKB-UniRule"/>
</dbReference>
<dbReference type="InterPro" id="IPR020622">
    <property type="entry name" value="Ala_racemase_pyridoxalP-BS"/>
</dbReference>
<feature type="active site" description="Proton acceptor; specific for D-alanine" evidence="4">
    <location>
        <position position="5"/>
    </location>
</feature>
<proteinExistence type="inferred from homology"/>